<evidence type="ECO:0000313" key="3">
    <source>
        <dbReference type="Proteomes" id="UP000319663"/>
    </source>
</evidence>
<evidence type="ECO:0000256" key="1">
    <source>
        <dbReference type="SAM" id="Phobius"/>
    </source>
</evidence>
<feature type="transmembrane region" description="Helical" evidence="1">
    <location>
        <begin position="32"/>
        <end position="49"/>
    </location>
</feature>
<keyword evidence="1" id="KW-1133">Transmembrane helix</keyword>
<dbReference type="AlphaFoldDB" id="A0A507QW81"/>
<keyword evidence="1" id="KW-0472">Membrane</keyword>
<sequence>MQRDDGTSISIPKGVDWRTEAKQMGKLATSKPILLLAPLFCPGFGVYLFERISMGIVENYIYWCIGNLSDSPGYQIRYSSLLRGIETAGVAVSFGVQAVQQL</sequence>
<keyword evidence="3" id="KW-1185">Reference proteome</keyword>
<dbReference type="Proteomes" id="UP000319663">
    <property type="component" value="Unassembled WGS sequence"/>
</dbReference>
<gene>
    <name evidence="2" type="ORF">MPDQ_006680</name>
</gene>
<organism evidence="2 3">
    <name type="scientific">Monascus purpureus</name>
    <name type="common">Red mold</name>
    <name type="synonym">Monascus anka</name>
    <dbReference type="NCBI Taxonomy" id="5098"/>
    <lineage>
        <taxon>Eukaryota</taxon>
        <taxon>Fungi</taxon>
        <taxon>Dikarya</taxon>
        <taxon>Ascomycota</taxon>
        <taxon>Pezizomycotina</taxon>
        <taxon>Eurotiomycetes</taxon>
        <taxon>Eurotiomycetidae</taxon>
        <taxon>Eurotiales</taxon>
        <taxon>Aspergillaceae</taxon>
        <taxon>Monascus</taxon>
    </lineage>
</organism>
<name>A0A507QW81_MONPU</name>
<comment type="caution">
    <text evidence="2">The sequence shown here is derived from an EMBL/GenBank/DDBJ whole genome shotgun (WGS) entry which is preliminary data.</text>
</comment>
<proteinExistence type="predicted"/>
<accession>A0A507QW81</accession>
<dbReference type="EMBL" id="VIFY01000060">
    <property type="protein sequence ID" value="TQB72637.1"/>
    <property type="molecule type" value="Genomic_DNA"/>
</dbReference>
<evidence type="ECO:0000313" key="2">
    <source>
        <dbReference type="EMBL" id="TQB72637.1"/>
    </source>
</evidence>
<reference evidence="2 3" key="1">
    <citation type="submission" date="2019-06" db="EMBL/GenBank/DDBJ databases">
        <title>Wine fermentation using esterase from Monascus purpureus.</title>
        <authorList>
            <person name="Geng C."/>
            <person name="Zhang Y."/>
        </authorList>
    </citation>
    <scope>NUCLEOTIDE SEQUENCE [LARGE SCALE GENOMIC DNA]</scope>
    <source>
        <strain evidence="2">HQ1</strain>
    </source>
</reference>
<protein>
    <submittedName>
        <fullName evidence="2">Uncharacterized protein</fullName>
    </submittedName>
</protein>
<keyword evidence="1" id="KW-0812">Transmembrane</keyword>